<keyword evidence="2" id="KW-0472">Membrane</keyword>
<evidence type="ECO:0000313" key="4">
    <source>
        <dbReference type="EMBL" id="MFD1871382.1"/>
    </source>
</evidence>
<organism evidence="4 5">
    <name type="scientific">Hymenobacter bucti</name>
    <dbReference type="NCBI Taxonomy" id="1844114"/>
    <lineage>
        <taxon>Bacteria</taxon>
        <taxon>Pseudomonadati</taxon>
        <taxon>Bacteroidota</taxon>
        <taxon>Cytophagia</taxon>
        <taxon>Cytophagales</taxon>
        <taxon>Hymenobacteraceae</taxon>
        <taxon>Hymenobacter</taxon>
    </lineage>
</organism>
<dbReference type="Pfam" id="PF09851">
    <property type="entry name" value="SHOCT"/>
    <property type="match status" value="1"/>
</dbReference>
<name>A0ABW4QP86_9BACT</name>
<reference evidence="5" key="1">
    <citation type="journal article" date="2019" name="Int. J. Syst. Evol. Microbiol.">
        <title>The Global Catalogue of Microorganisms (GCM) 10K type strain sequencing project: providing services to taxonomists for standard genome sequencing and annotation.</title>
        <authorList>
            <consortium name="The Broad Institute Genomics Platform"/>
            <consortium name="The Broad Institute Genome Sequencing Center for Infectious Disease"/>
            <person name="Wu L."/>
            <person name="Ma J."/>
        </authorList>
    </citation>
    <scope>NUCLEOTIDE SEQUENCE [LARGE SCALE GENOMIC DNA]</scope>
    <source>
        <strain evidence="5">CGMCC 1.15795</strain>
    </source>
</reference>
<evidence type="ECO:0000256" key="1">
    <source>
        <dbReference type="SAM" id="MobiDB-lite"/>
    </source>
</evidence>
<dbReference type="RefSeq" id="WP_382311701.1">
    <property type="nucleotide sequence ID" value="NZ_JBHUFD010000001.1"/>
</dbReference>
<feature type="region of interest" description="Disordered" evidence="1">
    <location>
        <begin position="151"/>
        <end position="180"/>
    </location>
</feature>
<dbReference type="EMBL" id="JBHUFD010000001">
    <property type="protein sequence ID" value="MFD1871382.1"/>
    <property type="molecule type" value="Genomic_DNA"/>
</dbReference>
<feature type="transmembrane region" description="Helical" evidence="2">
    <location>
        <begin position="121"/>
        <end position="142"/>
    </location>
</feature>
<protein>
    <submittedName>
        <fullName evidence="4">SHOCT domain-containing protein</fullName>
    </submittedName>
</protein>
<keyword evidence="2" id="KW-0812">Transmembrane</keyword>
<proteinExistence type="predicted"/>
<dbReference type="InterPro" id="IPR018649">
    <property type="entry name" value="SHOCT"/>
</dbReference>
<evidence type="ECO:0000259" key="3">
    <source>
        <dbReference type="Pfam" id="PF09851"/>
    </source>
</evidence>
<keyword evidence="2" id="KW-1133">Transmembrane helix</keyword>
<sequence>MNPSDADSALATLRQLKEMLDAGALTPQEFDALKQKLLFGLETAAPITEPPLSVTLGQPSAAAEATAYLPAVPAIPAEIDLPVASTTPEGTDWTTVAAPVLPENTLPDPLIEAAEERRNPLTLVFLIGGALVLLALLLYLTLGGNTPNEHLTSTSQTAADSASTTPEIGPQAEQLTLPPATPETIRVAPVIVQAPVTNPVATQVRVDSAVAPPAASVPVATPAAAPVKPIAKPVPTKTVVADTAI</sequence>
<comment type="caution">
    <text evidence="4">The sequence shown here is derived from an EMBL/GenBank/DDBJ whole genome shotgun (WGS) entry which is preliminary data.</text>
</comment>
<keyword evidence="5" id="KW-1185">Reference proteome</keyword>
<evidence type="ECO:0000313" key="5">
    <source>
        <dbReference type="Proteomes" id="UP001597197"/>
    </source>
</evidence>
<feature type="domain" description="SHOCT" evidence="3">
    <location>
        <begin position="12"/>
        <end position="38"/>
    </location>
</feature>
<gene>
    <name evidence="4" type="ORF">ACFSDX_03030</name>
</gene>
<dbReference type="Proteomes" id="UP001597197">
    <property type="component" value="Unassembled WGS sequence"/>
</dbReference>
<feature type="compositionally biased region" description="Low complexity" evidence="1">
    <location>
        <begin position="152"/>
        <end position="165"/>
    </location>
</feature>
<evidence type="ECO:0000256" key="2">
    <source>
        <dbReference type="SAM" id="Phobius"/>
    </source>
</evidence>
<accession>A0ABW4QP86</accession>